<dbReference type="EMBL" id="MFGB01000006">
    <property type="protein sequence ID" value="OGF27668.1"/>
    <property type="molecule type" value="Genomic_DNA"/>
</dbReference>
<dbReference type="AlphaFoldDB" id="A0A1F5SLT6"/>
<evidence type="ECO:0008006" key="3">
    <source>
        <dbReference type="Google" id="ProtNLM"/>
    </source>
</evidence>
<name>A0A1F5SLT6_9BACT</name>
<organism evidence="1 2">
    <name type="scientific">Candidatus Falkowbacteria bacterium RIFOXYA2_FULL_47_19</name>
    <dbReference type="NCBI Taxonomy" id="1797994"/>
    <lineage>
        <taxon>Bacteria</taxon>
        <taxon>Candidatus Falkowiibacteriota</taxon>
    </lineage>
</organism>
<reference evidence="1 2" key="1">
    <citation type="journal article" date="2016" name="Nat. Commun.">
        <title>Thousands of microbial genomes shed light on interconnected biogeochemical processes in an aquifer system.</title>
        <authorList>
            <person name="Anantharaman K."/>
            <person name="Brown C.T."/>
            <person name="Hug L.A."/>
            <person name="Sharon I."/>
            <person name="Castelle C.J."/>
            <person name="Probst A.J."/>
            <person name="Thomas B.C."/>
            <person name="Singh A."/>
            <person name="Wilkins M.J."/>
            <person name="Karaoz U."/>
            <person name="Brodie E.L."/>
            <person name="Williams K.H."/>
            <person name="Hubbard S.S."/>
            <person name="Banfield J.F."/>
        </authorList>
    </citation>
    <scope>NUCLEOTIDE SEQUENCE [LARGE SCALE GENOMIC DNA]</scope>
</reference>
<dbReference type="PANTHER" id="PTHR38471">
    <property type="entry name" value="FOUR HELIX BUNDLE PROTEIN"/>
    <property type="match status" value="1"/>
</dbReference>
<gene>
    <name evidence="1" type="ORF">A2227_03770</name>
</gene>
<evidence type="ECO:0000313" key="1">
    <source>
        <dbReference type="EMBL" id="OGF27668.1"/>
    </source>
</evidence>
<dbReference type="PANTHER" id="PTHR38471:SF2">
    <property type="entry name" value="FOUR HELIX BUNDLE PROTEIN"/>
    <property type="match status" value="1"/>
</dbReference>
<dbReference type="InterPro" id="IPR012657">
    <property type="entry name" value="23S_rRNA-intervening_sequence"/>
</dbReference>
<protein>
    <recommendedName>
        <fullName evidence="3">Four helix bundle protein</fullName>
    </recommendedName>
</protein>
<dbReference type="Proteomes" id="UP000178367">
    <property type="component" value="Unassembled WGS sequence"/>
</dbReference>
<dbReference type="Gene3D" id="1.20.1440.60">
    <property type="entry name" value="23S rRNA-intervening sequence"/>
    <property type="match status" value="1"/>
</dbReference>
<dbReference type="NCBIfam" id="TIGR02436">
    <property type="entry name" value="four helix bundle protein"/>
    <property type="match status" value="1"/>
</dbReference>
<dbReference type="Pfam" id="PF05635">
    <property type="entry name" value="23S_rRNA_IVP"/>
    <property type="match status" value="1"/>
</dbReference>
<dbReference type="STRING" id="1797994.A2227_03770"/>
<sequence length="123" mass="14463">MPDYIKLGNLEIYKLAIESSDLAWSVFEKMDWQTKKIIGDQFICAIDSVGANIAEGYGRYHHKDKIKFYYNSRGSLLESKHWTLLLQKRKLIQKPIYNEMLSNLEKMHKKLNSYIKACCNNIK</sequence>
<dbReference type="InterPro" id="IPR036583">
    <property type="entry name" value="23S_rRNA_IVS_sf"/>
</dbReference>
<evidence type="ECO:0000313" key="2">
    <source>
        <dbReference type="Proteomes" id="UP000178367"/>
    </source>
</evidence>
<comment type="caution">
    <text evidence="1">The sequence shown here is derived from an EMBL/GenBank/DDBJ whole genome shotgun (WGS) entry which is preliminary data.</text>
</comment>
<dbReference type="SUPFAM" id="SSF158446">
    <property type="entry name" value="IVS-encoded protein-like"/>
    <property type="match status" value="1"/>
</dbReference>
<accession>A0A1F5SLT6</accession>
<proteinExistence type="predicted"/>